<dbReference type="PANTHER" id="PTHR44591">
    <property type="entry name" value="STRESS RESPONSE REGULATOR PROTEIN 1"/>
    <property type="match status" value="1"/>
</dbReference>
<dbReference type="PANTHER" id="PTHR44591:SF21">
    <property type="entry name" value="TWO-COMPONENT RESPONSE REGULATOR"/>
    <property type="match status" value="1"/>
</dbReference>
<keyword evidence="5" id="KW-1185">Reference proteome</keyword>
<evidence type="ECO:0000313" key="4">
    <source>
        <dbReference type="EMBL" id="GLS74130.1"/>
    </source>
</evidence>
<dbReference type="GO" id="GO:0000160">
    <property type="term" value="P:phosphorelay signal transduction system"/>
    <property type="evidence" value="ECO:0007669"/>
    <property type="project" value="InterPro"/>
</dbReference>
<evidence type="ECO:0000313" key="5">
    <source>
        <dbReference type="Proteomes" id="UP001157440"/>
    </source>
</evidence>
<feature type="modified residue" description="4-aspartylphosphate" evidence="2">
    <location>
        <position position="106"/>
    </location>
</feature>
<dbReference type="EMBL" id="BSPL01000033">
    <property type="protein sequence ID" value="GLS74130.1"/>
    <property type="molecule type" value="Genomic_DNA"/>
</dbReference>
<feature type="domain" description="Response regulatory" evidence="3">
    <location>
        <begin position="56"/>
        <end position="169"/>
    </location>
</feature>
<keyword evidence="1 2" id="KW-0597">Phosphoprotein</keyword>
<evidence type="ECO:0000256" key="1">
    <source>
        <dbReference type="ARBA" id="ARBA00022553"/>
    </source>
</evidence>
<comment type="caution">
    <text evidence="4">The sequence shown here is derived from an EMBL/GenBank/DDBJ whole genome shotgun (WGS) entry which is preliminary data.</text>
</comment>
<dbReference type="AlphaFoldDB" id="A0AA37TLG0"/>
<dbReference type="PROSITE" id="PS50110">
    <property type="entry name" value="RESPONSE_REGULATORY"/>
    <property type="match status" value="1"/>
</dbReference>
<sequence length="171" mass="18256">MFHRWGAGAGLGCNPGPFLPLGLRLKTRAAARAAGRCQREYTVASEQTGSSGDRPVILLVEDEALTIMDLGDVLEEGGYDTVQCASAERALSILQARPDICGLVTDVQLSGKTDGFDLASSVAEARPQLPILIVSGRAAPDPARMPEHADFIARPCTGEDILDRLQRLMHC</sequence>
<name>A0AA37TLG0_9HYPH</name>
<dbReference type="Pfam" id="PF00072">
    <property type="entry name" value="Response_reg"/>
    <property type="match status" value="1"/>
</dbReference>
<proteinExistence type="predicted"/>
<organism evidence="4 5">
    <name type="scientific">Methylobacterium tardum</name>
    <dbReference type="NCBI Taxonomy" id="374432"/>
    <lineage>
        <taxon>Bacteria</taxon>
        <taxon>Pseudomonadati</taxon>
        <taxon>Pseudomonadota</taxon>
        <taxon>Alphaproteobacteria</taxon>
        <taxon>Hyphomicrobiales</taxon>
        <taxon>Methylobacteriaceae</taxon>
        <taxon>Methylobacterium</taxon>
    </lineage>
</organism>
<reference evidence="5" key="1">
    <citation type="journal article" date="2019" name="Int. J. Syst. Evol. Microbiol.">
        <title>The Global Catalogue of Microorganisms (GCM) 10K type strain sequencing project: providing services to taxonomists for standard genome sequencing and annotation.</title>
        <authorList>
            <consortium name="The Broad Institute Genomics Platform"/>
            <consortium name="The Broad Institute Genome Sequencing Center for Infectious Disease"/>
            <person name="Wu L."/>
            <person name="Ma J."/>
        </authorList>
    </citation>
    <scope>NUCLEOTIDE SEQUENCE [LARGE SCALE GENOMIC DNA]</scope>
    <source>
        <strain evidence="5">NBRC 103632</strain>
    </source>
</reference>
<dbReference type="InterPro" id="IPR050595">
    <property type="entry name" value="Bact_response_regulator"/>
</dbReference>
<protein>
    <recommendedName>
        <fullName evidence="3">Response regulatory domain-containing protein</fullName>
    </recommendedName>
</protein>
<dbReference type="Proteomes" id="UP001157440">
    <property type="component" value="Unassembled WGS sequence"/>
</dbReference>
<gene>
    <name evidence="4" type="ORF">GCM10007890_61450</name>
</gene>
<evidence type="ECO:0000256" key="2">
    <source>
        <dbReference type="PROSITE-ProRule" id="PRU00169"/>
    </source>
</evidence>
<dbReference type="InterPro" id="IPR001789">
    <property type="entry name" value="Sig_transdc_resp-reg_receiver"/>
</dbReference>
<dbReference type="SMART" id="SM00448">
    <property type="entry name" value="REC"/>
    <property type="match status" value="1"/>
</dbReference>
<evidence type="ECO:0000259" key="3">
    <source>
        <dbReference type="PROSITE" id="PS50110"/>
    </source>
</evidence>
<dbReference type="Gene3D" id="3.40.50.2300">
    <property type="match status" value="1"/>
</dbReference>
<dbReference type="SUPFAM" id="SSF52172">
    <property type="entry name" value="CheY-like"/>
    <property type="match status" value="1"/>
</dbReference>
<accession>A0AA37TLG0</accession>
<dbReference type="InterPro" id="IPR011006">
    <property type="entry name" value="CheY-like_superfamily"/>
</dbReference>